<evidence type="ECO:0000313" key="2">
    <source>
        <dbReference type="Proteomes" id="UP000824120"/>
    </source>
</evidence>
<name>A0A9J5ZAK4_SOLCO</name>
<feature type="non-terminal residue" evidence="1">
    <location>
        <position position="1"/>
    </location>
</feature>
<dbReference type="EMBL" id="JACXVP010000004">
    <property type="protein sequence ID" value="KAG5609674.1"/>
    <property type="molecule type" value="Genomic_DNA"/>
</dbReference>
<gene>
    <name evidence="1" type="ORF">H5410_020955</name>
</gene>
<reference evidence="1 2" key="1">
    <citation type="submission" date="2020-09" db="EMBL/GenBank/DDBJ databases">
        <title>De no assembly of potato wild relative species, Solanum commersonii.</title>
        <authorList>
            <person name="Cho K."/>
        </authorList>
    </citation>
    <scope>NUCLEOTIDE SEQUENCE [LARGE SCALE GENOMIC DNA]</scope>
    <source>
        <strain evidence="1">LZ3.2</strain>
        <tissue evidence="1">Leaf</tissue>
    </source>
</reference>
<dbReference type="AlphaFoldDB" id="A0A9J5ZAK4"/>
<evidence type="ECO:0000313" key="1">
    <source>
        <dbReference type="EMBL" id="KAG5609674.1"/>
    </source>
</evidence>
<dbReference type="Proteomes" id="UP000824120">
    <property type="component" value="Chromosome 4"/>
</dbReference>
<accession>A0A9J5ZAK4</accession>
<protein>
    <submittedName>
        <fullName evidence="1">Uncharacterized protein</fullName>
    </submittedName>
</protein>
<keyword evidence="2" id="KW-1185">Reference proteome</keyword>
<organism evidence="1 2">
    <name type="scientific">Solanum commersonii</name>
    <name type="common">Commerson's wild potato</name>
    <name type="synonym">Commerson's nightshade</name>
    <dbReference type="NCBI Taxonomy" id="4109"/>
    <lineage>
        <taxon>Eukaryota</taxon>
        <taxon>Viridiplantae</taxon>
        <taxon>Streptophyta</taxon>
        <taxon>Embryophyta</taxon>
        <taxon>Tracheophyta</taxon>
        <taxon>Spermatophyta</taxon>
        <taxon>Magnoliopsida</taxon>
        <taxon>eudicotyledons</taxon>
        <taxon>Gunneridae</taxon>
        <taxon>Pentapetalae</taxon>
        <taxon>asterids</taxon>
        <taxon>lamiids</taxon>
        <taxon>Solanales</taxon>
        <taxon>Solanaceae</taxon>
        <taxon>Solanoideae</taxon>
        <taxon>Solaneae</taxon>
        <taxon>Solanum</taxon>
    </lineage>
</organism>
<proteinExistence type="predicted"/>
<comment type="caution">
    <text evidence="1">The sequence shown here is derived from an EMBL/GenBank/DDBJ whole genome shotgun (WGS) entry which is preliminary data.</text>
</comment>
<sequence>KSLGQQVFWLDDWLGLGALAKHSTTVSNTNTGTVHQFRVEGQWNDTMIIKLNGIKDMTNSHNWHKHIPFNISFLNWRALRGKFRFVLLLYYTWGG</sequence>